<evidence type="ECO:0000256" key="1">
    <source>
        <dbReference type="ARBA" id="ARBA00004496"/>
    </source>
</evidence>
<comment type="function">
    <text evidence="10">Catalyzes the attachment of glutamate to tRNA(Glu) in a two-step reaction: glutamate is first activated by ATP to form Glu-AMP and then transferred to the acceptor end of tRNA(Glu).</text>
</comment>
<feature type="short sequence motif" description="'KMSKS' region" evidence="10">
    <location>
        <begin position="237"/>
        <end position="241"/>
    </location>
</feature>
<evidence type="ECO:0000256" key="11">
    <source>
        <dbReference type="SAM" id="Phobius"/>
    </source>
</evidence>
<dbReference type="Gene3D" id="1.10.10.350">
    <property type="match status" value="1"/>
</dbReference>
<evidence type="ECO:0000256" key="2">
    <source>
        <dbReference type="ARBA" id="ARBA00007894"/>
    </source>
</evidence>
<dbReference type="NCBIfam" id="TIGR00464">
    <property type="entry name" value="gltX_bact"/>
    <property type="match status" value="1"/>
</dbReference>
<evidence type="ECO:0000256" key="5">
    <source>
        <dbReference type="ARBA" id="ARBA00022598"/>
    </source>
</evidence>
<dbReference type="InterPro" id="IPR020058">
    <property type="entry name" value="Glu/Gln-tRNA-synth_Ib_cat-dom"/>
</dbReference>
<dbReference type="InterPro" id="IPR008925">
    <property type="entry name" value="aa_tRNA-synth_I_cd-bd_sf"/>
</dbReference>
<dbReference type="SUPFAM" id="SSF48163">
    <property type="entry name" value="An anticodon-binding domain of class I aminoacyl-tRNA synthetases"/>
    <property type="match status" value="1"/>
</dbReference>
<dbReference type="InterPro" id="IPR004527">
    <property type="entry name" value="Glu-tRNA-ligase_bac/mito"/>
</dbReference>
<dbReference type="PRINTS" id="PR00987">
    <property type="entry name" value="TRNASYNTHGLU"/>
</dbReference>
<name>A0A1B2H8B4_BUCDN</name>
<dbReference type="PATRIC" id="fig|118101.4.peg.64"/>
<evidence type="ECO:0000256" key="9">
    <source>
        <dbReference type="ARBA" id="ARBA00023146"/>
    </source>
</evidence>
<keyword evidence="6 10" id="KW-0547">Nucleotide-binding</keyword>
<feature type="binding site" evidence="10">
    <location>
        <position position="240"/>
    </location>
    <ligand>
        <name>ATP</name>
        <dbReference type="ChEBI" id="CHEBI:30616"/>
    </ligand>
</feature>
<evidence type="ECO:0000256" key="8">
    <source>
        <dbReference type="ARBA" id="ARBA00022917"/>
    </source>
</evidence>
<reference evidence="14 15" key="1">
    <citation type="submission" date="2015-11" db="EMBL/GenBank/DDBJ databases">
        <title>The complete genome of Buchnera aphidicola from Diuraphis noxia biotype SAM.</title>
        <authorList>
            <person name="Burger N.F.V."/>
            <person name="Oberholster A.-M."/>
        </authorList>
    </citation>
    <scope>NUCLEOTIDE SEQUENCE [LARGE SCALE GENOMIC DNA]</scope>
    <source>
        <strain evidence="14">SAM</strain>
    </source>
</reference>
<dbReference type="AlphaFoldDB" id="A0A1B2H8B4"/>
<evidence type="ECO:0000259" key="12">
    <source>
        <dbReference type="Pfam" id="PF00749"/>
    </source>
</evidence>
<keyword evidence="11" id="KW-0812">Transmembrane</keyword>
<dbReference type="GO" id="GO:0008270">
    <property type="term" value="F:zinc ion binding"/>
    <property type="evidence" value="ECO:0007669"/>
    <property type="project" value="InterPro"/>
</dbReference>
<comment type="catalytic activity">
    <reaction evidence="10">
        <text>tRNA(Glu) + L-glutamate + ATP = L-glutamyl-tRNA(Glu) + AMP + diphosphate</text>
        <dbReference type="Rhea" id="RHEA:23540"/>
        <dbReference type="Rhea" id="RHEA-COMP:9663"/>
        <dbReference type="Rhea" id="RHEA-COMP:9680"/>
        <dbReference type="ChEBI" id="CHEBI:29985"/>
        <dbReference type="ChEBI" id="CHEBI:30616"/>
        <dbReference type="ChEBI" id="CHEBI:33019"/>
        <dbReference type="ChEBI" id="CHEBI:78442"/>
        <dbReference type="ChEBI" id="CHEBI:78520"/>
        <dbReference type="ChEBI" id="CHEBI:456215"/>
        <dbReference type="EC" id="6.1.1.17"/>
    </reaction>
</comment>
<dbReference type="GO" id="GO:0005829">
    <property type="term" value="C:cytosol"/>
    <property type="evidence" value="ECO:0007669"/>
    <property type="project" value="TreeGrafter"/>
</dbReference>
<organism evidence="14 15">
    <name type="scientific">Buchnera aphidicola subsp. Diuraphis noxia</name>
    <dbReference type="NCBI Taxonomy" id="118101"/>
    <lineage>
        <taxon>Bacteria</taxon>
        <taxon>Pseudomonadati</taxon>
        <taxon>Pseudomonadota</taxon>
        <taxon>Gammaproteobacteria</taxon>
        <taxon>Enterobacterales</taxon>
        <taxon>Erwiniaceae</taxon>
        <taxon>Buchnera</taxon>
    </lineage>
</organism>
<dbReference type="FunFam" id="3.40.50.620:FF:000007">
    <property type="entry name" value="Glutamate--tRNA ligase"/>
    <property type="match status" value="1"/>
</dbReference>
<dbReference type="CDD" id="cd00808">
    <property type="entry name" value="GluRS_core"/>
    <property type="match status" value="1"/>
</dbReference>
<keyword evidence="5 10" id="KW-0436">Ligase</keyword>
<dbReference type="InterPro" id="IPR045462">
    <property type="entry name" value="aa-tRNA-synth_I_cd-bd"/>
</dbReference>
<keyword evidence="7 10" id="KW-0067">ATP-binding</keyword>
<keyword evidence="4 10" id="KW-0963">Cytoplasm</keyword>
<dbReference type="Proteomes" id="UP000093070">
    <property type="component" value="Chromosome"/>
</dbReference>
<feature type="domain" description="Glutamyl/glutaminyl-tRNA synthetase class Ib catalytic" evidence="12">
    <location>
        <begin position="2"/>
        <end position="305"/>
    </location>
</feature>
<evidence type="ECO:0000256" key="4">
    <source>
        <dbReference type="ARBA" id="ARBA00022490"/>
    </source>
</evidence>
<dbReference type="GO" id="GO:0005524">
    <property type="term" value="F:ATP binding"/>
    <property type="evidence" value="ECO:0007669"/>
    <property type="project" value="UniProtKB-UniRule"/>
</dbReference>
<comment type="subcellular location">
    <subcellularLocation>
        <location evidence="1 10">Cytoplasm</location>
    </subcellularLocation>
</comment>
<evidence type="ECO:0000259" key="13">
    <source>
        <dbReference type="Pfam" id="PF19269"/>
    </source>
</evidence>
<feature type="transmembrane region" description="Helical" evidence="11">
    <location>
        <begin position="426"/>
        <end position="449"/>
    </location>
</feature>
<dbReference type="Gene3D" id="3.40.50.620">
    <property type="entry name" value="HUPs"/>
    <property type="match status" value="1"/>
</dbReference>
<evidence type="ECO:0000256" key="3">
    <source>
        <dbReference type="ARBA" id="ARBA00011245"/>
    </source>
</evidence>
<evidence type="ECO:0000313" key="15">
    <source>
        <dbReference type="Proteomes" id="UP000093070"/>
    </source>
</evidence>
<dbReference type="InterPro" id="IPR020751">
    <property type="entry name" value="aa-tRNA-synth_I_codon-bd_sub2"/>
</dbReference>
<comment type="similarity">
    <text evidence="2 10">Belongs to the class-I aminoacyl-tRNA synthetase family. Glutamate--tRNA ligase type 1 subfamily.</text>
</comment>
<dbReference type="PANTHER" id="PTHR43311:SF2">
    <property type="entry name" value="GLUTAMATE--TRNA LIGASE, MITOCHONDRIAL-RELATED"/>
    <property type="match status" value="1"/>
</dbReference>
<accession>A0A1B2H8B4</accession>
<dbReference type="Pfam" id="PF00749">
    <property type="entry name" value="tRNA-synt_1c"/>
    <property type="match status" value="1"/>
</dbReference>
<protein>
    <recommendedName>
        <fullName evidence="10">Glutamate--tRNA ligase</fullName>
        <ecNumber evidence="10">6.1.1.17</ecNumber>
    </recommendedName>
    <alternativeName>
        <fullName evidence="10">Glutamyl-tRNA synthetase</fullName>
        <shortName evidence="10">GluRS</shortName>
    </alternativeName>
</protein>
<dbReference type="EC" id="6.1.1.17" evidence="10"/>
<dbReference type="InterPro" id="IPR000924">
    <property type="entry name" value="Glu/Gln-tRNA-synth"/>
</dbReference>
<dbReference type="InterPro" id="IPR014729">
    <property type="entry name" value="Rossmann-like_a/b/a_fold"/>
</dbReference>
<proteinExistence type="inferred from homology"/>
<dbReference type="GO" id="GO:0004818">
    <property type="term" value="F:glutamate-tRNA ligase activity"/>
    <property type="evidence" value="ECO:0007669"/>
    <property type="project" value="UniProtKB-UniRule"/>
</dbReference>
<evidence type="ECO:0000313" key="14">
    <source>
        <dbReference type="EMBL" id="ANZ22316.1"/>
    </source>
</evidence>
<dbReference type="GO" id="GO:0000049">
    <property type="term" value="F:tRNA binding"/>
    <property type="evidence" value="ECO:0007669"/>
    <property type="project" value="InterPro"/>
</dbReference>
<dbReference type="HAMAP" id="MF_00022">
    <property type="entry name" value="Glu_tRNA_synth_type1"/>
    <property type="match status" value="1"/>
</dbReference>
<dbReference type="STRING" id="118101.ATN01_00345"/>
<dbReference type="OrthoDB" id="9807503at2"/>
<evidence type="ECO:0000256" key="7">
    <source>
        <dbReference type="ARBA" id="ARBA00022840"/>
    </source>
</evidence>
<dbReference type="RefSeq" id="WP_075433136.1">
    <property type="nucleotide sequence ID" value="NZ_CP013259.1"/>
</dbReference>
<keyword evidence="11" id="KW-1133">Transmembrane helix</keyword>
<keyword evidence="11" id="KW-0472">Membrane</keyword>
<dbReference type="SUPFAM" id="SSF52374">
    <property type="entry name" value="Nucleotidylyl transferase"/>
    <property type="match status" value="1"/>
</dbReference>
<keyword evidence="9 10" id="KW-0030">Aminoacyl-tRNA synthetase</keyword>
<comment type="caution">
    <text evidence="10">Lacks conserved residue(s) required for the propagation of feature annotation.</text>
</comment>
<dbReference type="PANTHER" id="PTHR43311">
    <property type="entry name" value="GLUTAMATE--TRNA LIGASE"/>
    <property type="match status" value="1"/>
</dbReference>
<sequence length="471" mass="54945">MKVKTRFAPSPTGNLHIGSIRTALYSWLFAKKHNGEFILRIEDTDVERSQKYSIDSILNGLKWLGLNWDKGPYFQTKRLNRYKKVIAIMLKKGDAYKCVCSHKKLEKEREEQIRKGIKPRYSGTCRNLNFSSVLNHDYVIRFKNPVSGKVKFNDQIRGEIVFENRELDDLIIQRSNGMPTYNFCVVIDDLDMNITHVIRGEDHINNTPRQINIFKSLGAKIPIYAHLSMILDEVGNKISKRKNAQNIMEYQKNGFLPEALLNYIVRLGWSYGNQEIFSISDMKKLFDLTSMSKSASIINIKKLLWINKYYISNLSLKKITDILRNYMKEENVDIKNSPNLEFLVKSLRNRFYTIQEMATSFRCFYEEFKIFCNSETKKYLVLSNCSILEKSYKKIKKLSIWNSSIISNMIDHLSIETNIQKIKINMILRVAVVGVVHSPSISLMIYLLGQKQVLLRIQKTLDCIKKLNLKK</sequence>
<comment type="subunit">
    <text evidence="3 10">Monomer.</text>
</comment>
<feature type="short sequence motif" description="'HIGH' region" evidence="10">
    <location>
        <begin position="9"/>
        <end position="19"/>
    </location>
</feature>
<dbReference type="InterPro" id="IPR033910">
    <property type="entry name" value="GluRS_core"/>
</dbReference>
<evidence type="ECO:0000256" key="10">
    <source>
        <dbReference type="HAMAP-Rule" id="MF_00022"/>
    </source>
</evidence>
<feature type="domain" description="Aminoacyl-tRNA synthetase class I anticodon-binding" evidence="13">
    <location>
        <begin position="323"/>
        <end position="460"/>
    </location>
</feature>
<gene>
    <name evidence="10" type="primary">gltX</name>
    <name evidence="14" type="ORF">ATN01_00345</name>
</gene>
<dbReference type="GO" id="GO:0006424">
    <property type="term" value="P:glutamyl-tRNA aminoacylation"/>
    <property type="evidence" value="ECO:0007669"/>
    <property type="project" value="UniProtKB-UniRule"/>
</dbReference>
<evidence type="ECO:0000256" key="6">
    <source>
        <dbReference type="ARBA" id="ARBA00022741"/>
    </source>
</evidence>
<keyword evidence="8 10" id="KW-0648">Protein biosynthesis</keyword>
<dbReference type="InterPro" id="IPR049940">
    <property type="entry name" value="GluQ/Sye"/>
</dbReference>
<dbReference type="Pfam" id="PF19269">
    <property type="entry name" value="Anticodon_2"/>
    <property type="match status" value="1"/>
</dbReference>
<dbReference type="EMBL" id="CP013259">
    <property type="protein sequence ID" value="ANZ22316.1"/>
    <property type="molecule type" value="Genomic_DNA"/>
</dbReference>